<organism evidence="7">
    <name type="scientific">Meiothermus ruber</name>
    <dbReference type="NCBI Taxonomy" id="277"/>
    <lineage>
        <taxon>Bacteria</taxon>
        <taxon>Thermotogati</taxon>
        <taxon>Deinococcota</taxon>
        <taxon>Deinococci</taxon>
        <taxon>Thermales</taxon>
        <taxon>Thermaceae</taxon>
        <taxon>Meiothermus</taxon>
    </lineage>
</organism>
<evidence type="ECO:0000256" key="2">
    <source>
        <dbReference type="ARBA" id="ARBA00022898"/>
    </source>
</evidence>
<dbReference type="Pfam" id="PF00392">
    <property type="entry name" value="GntR"/>
    <property type="match status" value="1"/>
</dbReference>
<dbReference type="GO" id="GO:0030170">
    <property type="term" value="F:pyridoxal phosphate binding"/>
    <property type="evidence" value="ECO:0007669"/>
    <property type="project" value="InterPro"/>
</dbReference>
<sequence length="484" mass="53811">MGVRVKLRHDKHMALYRHIAEEFRTRIAKGELPPGTRLPTVRALAREVGTTRLTVHNAYRELQSDGLIESVVGRGTFVSPQARPAVPLSFGERLEPDSVLSDLHRLQHARVLHNLALATADPALFPYAAFWACLDSLKPLAQEVFGYGSLMGEPELRVAISELLEQRGIGADPKEVLVTVGGLQGLALVCRALAEPGEEVLLEEPTYLGLLGILKQFRLKPLPVPLNPEGPRLEVLEALLKRHRPRFYYTIPSYHNPTGLRFQEGRLQGLLELARTYGFTLVEDDTLGLLSYEKTPPTPLLALAQRMGLEAQVVHLASLSKVLMPGLRIGYLVAAPALLERFLPLHNVSDITGPPPLLQRATARFIRQGGLKQHLKQVLPLYQKRRDTLLQSLRRYMPKGVEWSRPEGGFSCWVSLPRLFSNLELHHQALAQGVAITPGEAFLVQTDETMHFRLCFGAQTAEGLEEGVKELAKLIRARVAQEPA</sequence>
<name>A0A7C3I230_MEIRU</name>
<dbReference type="InterPro" id="IPR051446">
    <property type="entry name" value="HTH_trans_reg/aminotransferase"/>
</dbReference>
<evidence type="ECO:0000256" key="5">
    <source>
        <dbReference type="ARBA" id="ARBA00023163"/>
    </source>
</evidence>
<dbReference type="Pfam" id="PF00155">
    <property type="entry name" value="Aminotran_1_2"/>
    <property type="match status" value="1"/>
</dbReference>
<accession>A0A7C3I230</accession>
<dbReference type="InterPro" id="IPR036388">
    <property type="entry name" value="WH-like_DNA-bd_sf"/>
</dbReference>
<keyword evidence="4" id="KW-0238">DNA-binding</keyword>
<dbReference type="InterPro" id="IPR015424">
    <property type="entry name" value="PyrdxlP-dep_Trfase"/>
</dbReference>
<dbReference type="InterPro" id="IPR015421">
    <property type="entry name" value="PyrdxlP-dep_Trfase_major"/>
</dbReference>
<evidence type="ECO:0000256" key="4">
    <source>
        <dbReference type="ARBA" id="ARBA00023125"/>
    </source>
</evidence>
<evidence type="ECO:0000256" key="3">
    <source>
        <dbReference type="ARBA" id="ARBA00023015"/>
    </source>
</evidence>
<reference evidence="7" key="1">
    <citation type="journal article" date="2020" name="mSystems">
        <title>Genome- and Community-Level Interaction Insights into Carbon Utilization and Element Cycling Functions of Hydrothermarchaeota in Hydrothermal Sediment.</title>
        <authorList>
            <person name="Zhou Z."/>
            <person name="Liu Y."/>
            <person name="Xu W."/>
            <person name="Pan J."/>
            <person name="Luo Z.H."/>
            <person name="Li M."/>
        </authorList>
    </citation>
    <scope>NUCLEOTIDE SEQUENCE [LARGE SCALE GENOMIC DNA]</scope>
    <source>
        <strain evidence="7">SpSt-524</strain>
    </source>
</reference>
<dbReference type="GO" id="GO:0003700">
    <property type="term" value="F:DNA-binding transcription factor activity"/>
    <property type="evidence" value="ECO:0007669"/>
    <property type="project" value="InterPro"/>
</dbReference>
<feature type="domain" description="HTH gntR-type" evidence="6">
    <location>
        <begin position="13"/>
        <end position="81"/>
    </location>
</feature>
<dbReference type="Gene3D" id="3.90.1150.10">
    <property type="entry name" value="Aspartate Aminotransferase, domain 1"/>
    <property type="match status" value="1"/>
</dbReference>
<dbReference type="InterPro" id="IPR015422">
    <property type="entry name" value="PyrdxlP-dep_Trfase_small"/>
</dbReference>
<gene>
    <name evidence="7" type="ORF">ENS82_01095</name>
</gene>
<evidence type="ECO:0000256" key="1">
    <source>
        <dbReference type="ARBA" id="ARBA00005384"/>
    </source>
</evidence>
<dbReference type="CDD" id="cd07377">
    <property type="entry name" value="WHTH_GntR"/>
    <property type="match status" value="1"/>
</dbReference>
<dbReference type="GO" id="GO:0008483">
    <property type="term" value="F:transaminase activity"/>
    <property type="evidence" value="ECO:0007669"/>
    <property type="project" value="UniProtKB-KW"/>
</dbReference>
<keyword evidence="7" id="KW-0808">Transferase</keyword>
<comment type="similarity">
    <text evidence="1">In the C-terminal section; belongs to the class-I pyridoxal-phosphate-dependent aminotransferase family.</text>
</comment>
<dbReference type="Gene3D" id="1.10.10.10">
    <property type="entry name" value="Winged helix-like DNA-binding domain superfamily/Winged helix DNA-binding domain"/>
    <property type="match status" value="1"/>
</dbReference>
<proteinExistence type="inferred from homology"/>
<dbReference type="Gene3D" id="3.40.640.10">
    <property type="entry name" value="Type I PLP-dependent aspartate aminotransferase-like (Major domain)"/>
    <property type="match status" value="1"/>
</dbReference>
<keyword evidence="5" id="KW-0804">Transcription</keyword>
<dbReference type="PRINTS" id="PR00035">
    <property type="entry name" value="HTHGNTR"/>
</dbReference>
<evidence type="ECO:0000259" key="6">
    <source>
        <dbReference type="PROSITE" id="PS50949"/>
    </source>
</evidence>
<dbReference type="AlphaFoldDB" id="A0A7C3I230"/>
<keyword evidence="7" id="KW-0032">Aminotransferase</keyword>
<dbReference type="SUPFAM" id="SSF53383">
    <property type="entry name" value="PLP-dependent transferases"/>
    <property type="match status" value="1"/>
</dbReference>
<dbReference type="InterPro" id="IPR000524">
    <property type="entry name" value="Tscrpt_reg_HTH_GntR"/>
</dbReference>
<dbReference type="CDD" id="cd00609">
    <property type="entry name" value="AAT_like"/>
    <property type="match status" value="1"/>
</dbReference>
<evidence type="ECO:0000313" key="7">
    <source>
        <dbReference type="EMBL" id="HFG19304.1"/>
    </source>
</evidence>
<keyword evidence="2" id="KW-0663">Pyridoxal phosphate</keyword>
<dbReference type="PANTHER" id="PTHR46577">
    <property type="entry name" value="HTH-TYPE TRANSCRIPTIONAL REGULATORY PROTEIN GABR"/>
    <property type="match status" value="1"/>
</dbReference>
<dbReference type="SUPFAM" id="SSF46785">
    <property type="entry name" value="Winged helix' DNA-binding domain"/>
    <property type="match status" value="1"/>
</dbReference>
<protein>
    <submittedName>
        <fullName evidence="7">PLP-dependent aminotransferase family protein</fullName>
    </submittedName>
</protein>
<keyword evidence="3" id="KW-0805">Transcription regulation</keyword>
<dbReference type="SMART" id="SM00345">
    <property type="entry name" value="HTH_GNTR"/>
    <property type="match status" value="1"/>
</dbReference>
<dbReference type="EMBL" id="DSWI01000008">
    <property type="protein sequence ID" value="HFG19304.1"/>
    <property type="molecule type" value="Genomic_DNA"/>
</dbReference>
<dbReference type="PANTHER" id="PTHR46577:SF2">
    <property type="entry name" value="TRANSCRIPTIONAL REGULATORY PROTEIN"/>
    <property type="match status" value="1"/>
</dbReference>
<dbReference type="InterPro" id="IPR036390">
    <property type="entry name" value="WH_DNA-bd_sf"/>
</dbReference>
<dbReference type="GO" id="GO:0003677">
    <property type="term" value="F:DNA binding"/>
    <property type="evidence" value="ECO:0007669"/>
    <property type="project" value="UniProtKB-KW"/>
</dbReference>
<dbReference type="InterPro" id="IPR004839">
    <property type="entry name" value="Aminotransferase_I/II_large"/>
</dbReference>
<comment type="caution">
    <text evidence="7">The sequence shown here is derived from an EMBL/GenBank/DDBJ whole genome shotgun (WGS) entry which is preliminary data.</text>
</comment>
<dbReference type="RefSeq" id="WP_409655038.1">
    <property type="nucleotide sequence ID" value="NZ_JBKBUW010000008.1"/>
</dbReference>
<dbReference type="PROSITE" id="PS50949">
    <property type="entry name" value="HTH_GNTR"/>
    <property type="match status" value="1"/>
</dbReference>